<dbReference type="GO" id="GO:0015031">
    <property type="term" value="P:protein transport"/>
    <property type="evidence" value="ECO:0007669"/>
    <property type="project" value="UniProtKB-KW"/>
</dbReference>
<dbReference type="PROSITE" id="PS50969">
    <property type="entry name" value="FCP1"/>
    <property type="match status" value="1"/>
</dbReference>
<dbReference type="InterPro" id="IPR050365">
    <property type="entry name" value="TIM50"/>
</dbReference>
<comment type="function">
    <text evidence="1">Essential component of the TIM23 complex, a complex that mediates the translocation of transit peptide-containing proteins across the mitochondrial inner membrane.</text>
</comment>
<name>A0AAV8HGP4_9POAL</name>
<accession>A0AAV8HGP4</accession>
<comment type="subunit">
    <text evidence="1">Component of the TIM23 complex.</text>
</comment>
<dbReference type="InterPro" id="IPR004274">
    <property type="entry name" value="FCP1_dom"/>
</dbReference>
<keyword evidence="4" id="KW-1185">Reference proteome</keyword>
<dbReference type="EMBL" id="JAMFTS010000001">
    <property type="protein sequence ID" value="KAJ4817048.1"/>
    <property type="molecule type" value="Genomic_DNA"/>
</dbReference>
<comment type="similarity">
    <text evidence="1">Belongs to the TIM50 family.</text>
</comment>
<evidence type="ECO:0000313" key="4">
    <source>
        <dbReference type="Proteomes" id="UP001140206"/>
    </source>
</evidence>
<keyword evidence="1" id="KW-0496">Mitochondrion</keyword>
<dbReference type="PANTHER" id="PTHR12210">
    <property type="entry name" value="DULLARD PROTEIN PHOSPHATASE"/>
    <property type="match status" value="1"/>
</dbReference>
<dbReference type="CDD" id="cd07521">
    <property type="entry name" value="HAD_FCP1-like"/>
    <property type="match status" value="1"/>
</dbReference>
<dbReference type="SUPFAM" id="SSF56784">
    <property type="entry name" value="HAD-like"/>
    <property type="match status" value="1"/>
</dbReference>
<dbReference type="SMART" id="SM00577">
    <property type="entry name" value="CPDc"/>
    <property type="match status" value="1"/>
</dbReference>
<dbReference type="AlphaFoldDB" id="A0AAV8HGP4"/>
<keyword evidence="1" id="KW-0813">Transport</keyword>
<comment type="caution">
    <text evidence="3">The sequence shown here is derived from an EMBL/GenBank/DDBJ whole genome shotgun (WGS) entry which is preliminary data.</text>
</comment>
<comment type="subcellular location">
    <subcellularLocation>
        <location evidence="1">Mitochondrion inner membrane</location>
        <topology evidence="1">Single-pass membrane protein</topology>
    </subcellularLocation>
</comment>
<gene>
    <name evidence="3" type="ORF">LUZ62_029614</name>
</gene>
<evidence type="ECO:0000313" key="3">
    <source>
        <dbReference type="EMBL" id="KAJ4817048.1"/>
    </source>
</evidence>
<evidence type="ECO:0000256" key="1">
    <source>
        <dbReference type="RuleBase" id="RU365079"/>
    </source>
</evidence>
<keyword evidence="1" id="KW-0809">Transit peptide</keyword>
<keyword evidence="1" id="KW-0811">Translocation</keyword>
<proteinExistence type="inferred from homology"/>
<keyword evidence="1" id="KW-0653">Protein transport</keyword>
<dbReference type="InterPro" id="IPR023214">
    <property type="entry name" value="HAD_sf"/>
</dbReference>
<dbReference type="GO" id="GO:0005744">
    <property type="term" value="C:TIM23 mitochondrial import inner membrane translocase complex"/>
    <property type="evidence" value="ECO:0007669"/>
    <property type="project" value="UniProtKB-UniRule"/>
</dbReference>
<dbReference type="Pfam" id="PF03031">
    <property type="entry name" value="NIF"/>
    <property type="match status" value="1"/>
</dbReference>
<dbReference type="Gene3D" id="3.40.50.1000">
    <property type="entry name" value="HAD superfamily/HAD-like"/>
    <property type="match status" value="1"/>
</dbReference>
<sequence length="239" mass="26622">MKVSPSCRPDGRDLLPPSDRRTLFLDLESSTIPSLSLKRPGVDQLLRPAVASNYEVVIFTAGTRLYASSVIDWLDPNREFISHRLYQDACTIDAEDQYLKNLTVTGRRLDRSVVIDDSPTVYGDHSQNVIPVSPFYGDPKDVVLLKILWFFEFEKQFKDLRLAPPKVSCLHAFVALMMFFPTIAHSFLSFLGSIVAGSSCSRTGSHSPPCLLSIGCFIDLLDASSTFPSKTSKKEELPT</sequence>
<protein>
    <recommendedName>
        <fullName evidence="1">Mitochondrial import inner membrane translocase subunit TIM50</fullName>
    </recommendedName>
</protein>
<organism evidence="3 4">
    <name type="scientific">Rhynchospora pubera</name>
    <dbReference type="NCBI Taxonomy" id="906938"/>
    <lineage>
        <taxon>Eukaryota</taxon>
        <taxon>Viridiplantae</taxon>
        <taxon>Streptophyta</taxon>
        <taxon>Embryophyta</taxon>
        <taxon>Tracheophyta</taxon>
        <taxon>Spermatophyta</taxon>
        <taxon>Magnoliopsida</taxon>
        <taxon>Liliopsida</taxon>
        <taxon>Poales</taxon>
        <taxon>Cyperaceae</taxon>
        <taxon>Cyperoideae</taxon>
        <taxon>Rhynchosporeae</taxon>
        <taxon>Rhynchospora</taxon>
    </lineage>
</organism>
<reference evidence="3" key="1">
    <citation type="submission" date="2022-08" db="EMBL/GenBank/DDBJ databases">
        <authorList>
            <person name="Marques A."/>
        </authorList>
    </citation>
    <scope>NUCLEOTIDE SEQUENCE</scope>
    <source>
        <strain evidence="3">RhyPub2mFocal</strain>
        <tissue evidence="3">Leaves</tissue>
    </source>
</reference>
<dbReference type="Proteomes" id="UP001140206">
    <property type="component" value="Chromosome 1"/>
</dbReference>
<feature type="domain" description="FCP1 homology" evidence="2">
    <location>
        <begin position="8"/>
        <end position="154"/>
    </location>
</feature>
<dbReference type="InterPro" id="IPR036412">
    <property type="entry name" value="HAD-like_sf"/>
</dbReference>
<evidence type="ECO:0000259" key="2">
    <source>
        <dbReference type="PROSITE" id="PS50969"/>
    </source>
</evidence>